<dbReference type="Proteomes" id="UP000306808">
    <property type="component" value="Unassembled WGS sequence"/>
</dbReference>
<gene>
    <name evidence="2" type="ORF">FAZ15_17665</name>
</gene>
<evidence type="ECO:0000259" key="1">
    <source>
        <dbReference type="SMART" id="SM01022"/>
    </source>
</evidence>
<organism evidence="2 3">
    <name type="scientific">Sphingobacterium olei</name>
    <dbReference type="NCBI Taxonomy" id="2571155"/>
    <lineage>
        <taxon>Bacteria</taxon>
        <taxon>Pseudomonadati</taxon>
        <taxon>Bacteroidota</taxon>
        <taxon>Sphingobacteriia</taxon>
        <taxon>Sphingobacteriales</taxon>
        <taxon>Sphingobacteriaceae</taxon>
        <taxon>Sphingobacterium</taxon>
    </lineage>
</organism>
<dbReference type="SMART" id="SM01022">
    <property type="entry name" value="ASCH"/>
    <property type="match status" value="1"/>
</dbReference>
<dbReference type="OrthoDB" id="9807542at2"/>
<proteinExistence type="predicted"/>
<evidence type="ECO:0000313" key="2">
    <source>
        <dbReference type="EMBL" id="TJZ53186.1"/>
    </source>
</evidence>
<evidence type="ECO:0000313" key="3">
    <source>
        <dbReference type="Proteomes" id="UP000306808"/>
    </source>
</evidence>
<dbReference type="InterPro" id="IPR009326">
    <property type="entry name" value="DUF984"/>
</dbReference>
<name>A0A4U0NG98_9SPHI</name>
<dbReference type="PANTHER" id="PTHR39203:SF1">
    <property type="entry name" value="CYTOPLASMIC PROTEIN"/>
    <property type="match status" value="1"/>
</dbReference>
<feature type="domain" description="ASCH" evidence="1">
    <location>
        <begin position="25"/>
        <end position="148"/>
    </location>
</feature>
<accession>A0A4U0NG98</accession>
<dbReference type="InterPro" id="IPR007374">
    <property type="entry name" value="ASCH_domain"/>
</dbReference>
<reference evidence="2 3" key="1">
    <citation type="submission" date="2019-04" db="EMBL/GenBank/DDBJ databases">
        <title>Sphingobacterium olei sp. nov., isolated from oil-contaminated soil.</title>
        <authorList>
            <person name="Liu B."/>
        </authorList>
    </citation>
    <scope>NUCLEOTIDE SEQUENCE [LARGE SCALE GENOMIC DNA]</scope>
    <source>
        <strain evidence="2 3">HAL-9</strain>
    </source>
</reference>
<sequence length="160" mass="18802">MIDSFWKEFQNEMPEYSGVEMPPSYYFCDNEKDTNECADLVNKGIKQATTHSLSWLQIHEEKLPTNGDLAIVTDWHGTPEAIIKTVKVEIVKFEDITAEYAFIEGEGDRSLGYWQKVHWDYYTRELSDHSLQPTLDMELVCEYFETIWPKKQPISQIIRK</sequence>
<dbReference type="PIRSF" id="PIRSF021320">
    <property type="entry name" value="DUF984"/>
    <property type="match status" value="1"/>
</dbReference>
<comment type="caution">
    <text evidence="2">The sequence shown here is derived from an EMBL/GenBank/DDBJ whole genome shotgun (WGS) entry which is preliminary data.</text>
</comment>
<dbReference type="AlphaFoldDB" id="A0A4U0NG98"/>
<dbReference type="CDD" id="cd06553">
    <property type="entry name" value="ASCH_Ef3133_like"/>
    <property type="match status" value="1"/>
</dbReference>
<dbReference type="PANTHER" id="PTHR39203">
    <property type="entry name" value="CYTOPLASMIC PROTEIN-RELATED"/>
    <property type="match status" value="1"/>
</dbReference>
<protein>
    <submittedName>
        <fullName evidence="2">ASCH domain-containing protein</fullName>
    </submittedName>
</protein>
<dbReference type="EMBL" id="SUME01000008">
    <property type="protein sequence ID" value="TJZ53186.1"/>
    <property type="molecule type" value="Genomic_DNA"/>
</dbReference>
<dbReference type="RefSeq" id="WP_136902647.1">
    <property type="nucleotide sequence ID" value="NZ_SUME01000008.1"/>
</dbReference>
<dbReference type="Pfam" id="PF04266">
    <property type="entry name" value="ASCH"/>
    <property type="match status" value="1"/>
</dbReference>
<dbReference type="InterPro" id="IPR015947">
    <property type="entry name" value="PUA-like_sf"/>
</dbReference>
<dbReference type="SUPFAM" id="SSF88697">
    <property type="entry name" value="PUA domain-like"/>
    <property type="match status" value="1"/>
</dbReference>
<keyword evidence="3" id="KW-1185">Reference proteome</keyword>
<dbReference type="Gene3D" id="3.10.400.10">
    <property type="entry name" value="Sulfate adenylyltransferase"/>
    <property type="match status" value="1"/>
</dbReference>